<reference evidence="3" key="1">
    <citation type="submission" date="2014-11" db="EMBL/GenBank/DDBJ databases">
        <authorList>
            <person name="Otto D Thomas"/>
            <person name="Naeem Raeece"/>
        </authorList>
    </citation>
    <scope>NUCLEOTIDE SEQUENCE</scope>
</reference>
<evidence type="ECO:0000313" key="3">
    <source>
        <dbReference type="EMBL" id="CEM46879.1"/>
    </source>
</evidence>
<dbReference type="SUPFAM" id="SSF56672">
    <property type="entry name" value="DNA/RNA polymerases"/>
    <property type="match status" value="1"/>
</dbReference>
<organism evidence="3">
    <name type="scientific">Chromera velia CCMP2878</name>
    <dbReference type="NCBI Taxonomy" id="1169474"/>
    <lineage>
        <taxon>Eukaryota</taxon>
        <taxon>Sar</taxon>
        <taxon>Alveolata</taxon>
        <taxon>Colpodellida</taxon>
        <taxon>Chromeraceae</taxon>
        <taxon>Chromera</taxon>
    </lineage>
</organism>
<dbReference type="EMBL" id="CDMZ01003580">
    <property type="protein sequence ID" value="CEM46879.1"/>
    <property type="molecule type" value="Genomic_DNA"/>
</dbReference>
<gene>
    <name evidence="3" type="ORF">Cvel_30613</name>
</gene>
<evidence type="ECO:0000259" key="2">
    <source>
        <dbReference type="Pfam" id="PF07727"/>
    </source>
</evidence>
<sequence>MSDTVYVIPPKEHPDHGKAFWLLQKCMYGLTESPLLFQRYLESKLIKHGWGKSPLRGIWWKLSKEAEVIALMSLYVDDICIASLNGPAASHLQEIMREVECKEIRPLQRYVGVSYDVSQDEIWCSQETYASSLNDRGVRPLVNPIPDAARKQADTSLPLNKKETKAFQQSLGELSYLASFTRPDLAYGTSHMAQWNAAPTVNAFAWLQRLVSWARAHSHRGVAVPRSPRTHPLHIELHTDASFGTPAHPEPQIGWVLTVCGCPLAWKSIKPKKVAKSTTDAEFLAAENGVEFLSSLLLFFAKLWPTVHRTLWSDSHELVSLVGQPSGSGAKATQPSLAAEIDDLREREEVHTSMVSILQRAVHQDVQEKFIALEHISTVRNLADPLTKGKNTHELYRLLEQKGREARQAATRPPPDPQRRPILLNPDLQREVSVFFENVNQARVAFSQFFPYFTLICPTRSLRDASVTPLSALHFRMLSLALACSAYHQLEHTPDTCPDVEAERKGRKELYLERAGHTGRGCTFCAAIGFFSRGHRAAEHEVDQRMPPTTPALVTSIERLLKPQVL</sequence>
<accession>A0A0G4HR64</accession>
<dbReference type="Pfam" id="PF07727">
    <property type="entry name" value="RVT_2"/>
    <property type="match status" value="1"/>
</dbReference>
<proteinExistence type="predicted"/>
<feature type="domain" description="Reverse transcriptase Ty1/copia-type" evidence="2">
    <location>
        <begin position="3"/>
        <end position="133"/>
    </location>
</feature>
<dbReference type="VEuPathDB" id="CryptoDB:Cvel_30613"/>
<dbReference type="InterPro" id="IPR043502">
    <property type="entry name" value="DNA/RNA_pol_sf"/>
</dbReference>
<dbReference type="InterPro" id="IPR013103">
    <property type="entry name" value="RVT_2"/>
</dbReference>
<evidence type="ECO:0000256" key="1">
    <source>
        <dbReference type="SAM" id="MobiDB-lite"/>
    </source>
</evidence>
<dbReference type="PhylomeDB" id="A0A0G4HR64"/>
<name>A0A0G4HR64_9ALVE</name>
<dbReference type="AlphaFoldDB" id="A0A0G4HR64"/>
<feature type="region of interest" description="Disordered" evidence="1">
    <location>
        <begin position="403"/>
        <end position="422"/>
    </location>
</feature>
<protein>
    <recommendedName>
        <fullName evidence="2">Reverse transcriptase Ty1/copia-type domain-containing protein</fullName>
    </recommendedName>
</protein>